<feature type="transmembrane region" description="Helical" evidence="1">
    <location>
        <begin position="215"/>
        <end position="237"/>
    </location>
</feature>
<proteinExistence type="predicted"/>
<feature type="transmembrane region" description="Helical" evidence="1">
    <location>
        <begin position="167"/>
        <end position="190"/>
    </location>
</feature>
<organism evidence="2 3">
    <name type="scientific">Peptidiphaga gingivicola</name>
    <dbReference type="NCBI Taxonomy" id="2741497"/>
    <lineage>
        <taxon>Bacteria</taxon>
        <taxon>Bacillati</taxon>
        <taxon>Actinomycetota</taxon>
        <taxon>Actinomycetes</taxon>
        <taxon>Actinomycetales</taxon>
        <taxon>Actinomycetaceae</taxon>
        <taxon>Peptidiphaga</taxon>
    </lineage>
</organism>
<keyword evidence="1" id="KW-0472">Membrane</keyword>
<keyword evidence="1" id="KW-0812">Transmembrane</keyword>
<keyword evidence="3" id="KW-1185">Reference proteome</keyword>
<keyword evidence="1" id="KW-1133">Transmembrane helix</keyword>
<dbReference type="AlphaFoldDB" id="A0A179B3E8"/>
<dbReference type="PANTHER" id="PTHR33979">
    <property type="entry name" value="OS02G0221600 PROTEIN"/>
    <property type="match status" value="1"/>
</dbReference>
<dbReference type="STRING" id="1823756.A4H34_02060"/>
<feature type="transmembrane region" description="Helical" evidence="1">
    <location>
        <begin position="94"/>
        <end position="113"/>
    </location>
</feature>
<evidence type="ECO:0008006" key="4">
    <source>
        <dbReference type="Google" id="ProtNLM"/>
    </source>
</evidence>
<dbReference type="SUPFAM" id="SSF140990">
    <property type="entry name" value="FtsH protease domain-like"/>
    <property type="match status" value="1"/>
</dbReference>
<reference evidence="2 3" key="1">
    <citation type="submission" date="2016-04" db="EMBL/GenBank/DDBJ databases">
        <title>Peptidophaga gingivicola gen. nov., sp. nov., isolated from human subgingival plaque.</title>
        <authorList>
            <person name="Beall C.J."/>
            <person name="Mokrzan E.M."/>
            <person name="Griffen A.L."/>
            <person name="Leys E.J."/>
        </authorList>
    </citation>
    <scope>NUCLEOTIDE SEQUENCE [LARGE SCALE GENOMIC DNA]</scope>
    <source>
        <strain evidence="2 3">BA112</strain>
    </source>
</reference>
<evidence type="ECO:0000313" key="2">
    <source>
        <dbReference type="EMBL" id="OAP85990.1"/>
    </source>
</evidence>
<dbReference type="InterPro" id="IPR049500">
    <property type="entry name" value="Peptidase_M50B-like"/>
</dbReference>
<feature type="transmembrane region" description="Helical" evidence="1">
    <location>
        <begin position="119"/>
        <end position="137"/>
    </location>
</feature>
<evidence type="ECO:0000256" key="1">
    <source>
        <dbReference type="SAM" id="Phobius"/>
    </source>
</evidence>
<gene>
    <name evidence="2" type="ORF">A4H34_02060</name>
</gene>
<dbReference type="GO" id="GO:0004176">
    <property type="term" value="F:ATP-dependent peptidase activity"/>
    <property type="evidence" value="ECO:0007669"/>
    <property type="project" value="InterPro"/>
</dbReference>
<dbReference type="PANTHER" id="PTHR33979:SF2">
    <property type="entry name" value="PEPTIDASE M50B-LIKE-DOMAIN-CONTAINING PROTEIN"/>
    <property type="match status" value="1"/>
</dbReference>
<dbReference type="EMBL" id="LVZK01000001">
    <property type="protein sequence ID" value="OAP85990.1"/>
    <property type="molecule type" value="Genomic_DNA"/>
</dbReference>
<sequence>MTTIAASWLDWAEPRLFTDDRNIAVLLIGACIFALTLAVPAVKRGGRTLVTVVHEAGHAVVGIACGRRFQGFVVQRDMSGHAVTKGKPTGPGRILTTWAGYPAPALLGAFLVVGALNGWSKAIVIVTIVALIGLLVMSRSVRTVLVILGSALVFAALWQLGDRIQVGALAQAGVVAGIGLILLIGAWTSLQDVARTRDREQDHFTLAALTRMPSWMWILTWLLVDLAASAWAVRVAFDAVA</sequence>
<comment type="caution">
    <text evidence="2">The sequence shown here is derived from an EMBL/GenBank/DDBJ whole genome shotgun (WGS) entry which is preliminary data.</text>
</comment>
<feature type="transmembrane region" description="Helical" evidence="1">
    <location>
        <begin position="23"/>
        <end position="42"/>
    </location>
</feature>
<name>A0A179B3E8_9ACTO</name>
<dbReference type="Proteomes" id="UP000078368">
    <property type="component" value="Unassembled WGS sequence"/>
</dbReference>
<dbReference type="RefSeq" id="WP_064230901.1">
    <property type="nucleotide sequence ID" value="NZ_LVZK01000001.1"/>
</dbReference>
<dbReference type="GO" id="GO:0006508">
    <property type="term" value="P:proteolysis"/>
    <property type="evidence" value="ECO:0007669"/>
    <property type="project" value="InterPro"/>
</dbReference>
<evidence type="ECO:0000313" key="3">
    <source>
        <dbReference type="Proteomes" id="UP000078368"/>
    </source>
</evidence>
<protein>
    <recommendedName>
        <fullName evidence="4">M50 family peptidase</fullName>
    </recommendedName>
</protein>
<dbReference type="GO" id="GO:0004222">
    <property type="term" value="F:metalloendopeptidase activity"/>
    <property type="evidence" value="ECO:0007669"/>
    <property type="project" value="InterPro"/>
</dbReference>
<accession>A0A179B3E8</accession>
<dbReference type="InterPro" id="IPR037219">
    <property type="entry name" value="Peptidase_M41-like"/>
</dbReference>
<dbReference type="OrthoDB" id="5184455at2"/>
<feature type="transmembrane region" description="Helical" evidence="1">
    <location>
        <begin position="144"/>
        <end position="161"/>
    </location>
</feature>
<dbReference type="GO" id="GO:0005524">
    <property type="term" value="F:ATP binding"/>
    <property type="evidence" value="ECO:0007669"/>
    <property type="project" value="InterPro"/>
</dbReference>
<dbReference type="Pfam" id="PF13398">
    <property type="entry name" value="Peptidase_M50B"/>
    <property type="match status" value="1"/>
</dbReference>